<evidence type="ECO:0000256" key="1">
    <source>
        <dbReference type="SAM" id="MobiDB-lite"/>
    </source>
</evidence>
<organism evidence="2 3">
    <name type="scientific">Pleuronectes platessa</name>
    <name type="common">European plaice</name>
    <dbReference type="NCBI Taxonomy" id="8262"/>
    <lineage>
        <taxon>Eukaryota</taxon>
        <taxon>Metazoa</taxon>
        <taxon>Chordata</taxon>
        <taxon>Craniata</taxon>
        <taxon>Vertebrata</taxon>
        <taxon>Euteleostomi</taxon>
        <taxon>Actinopterygii</taxon>
        <taxon>Neopterygii</taxon>
        <taxon>Teleostei</taxon>
        <taxon>Neoteleostei</taxon>
        <taxon>Acanthomorphata</taxon>
        <taxon>Carangaria</taxon>
        <taxon>Pleuronectiformes</taxon>
        <taxon>Pleuronectoidei</taxon>
        <taxon>Pleuronectidae</taxon>
        <taxon>Pleuronectes</taxon>
    </lineage>
</organism>
<comment type="caution">
    <text evidence="2">The sequence shown here is derived from an EMBL/GenBank/DDBJ whole genome shotgun (WGS) entry which is preliminary data.</text>
</comment>
<dbReference type="EMBL" id="CADEAL010001413">
    <property type="protein sequence ID" value="CAB1432191.1"/>
    <property type="molecule type" value="Genomic_DNA"/>
</dbReference>
<protein>
    <submittedName>
        <fullName evidence="2">Uncharacterized protein</fullName>
    </submittedName>
</protein>
<dbReference type="AlphaFoldDB" id="A0A9N7ULA6"/>
<evidence type="ECO:0000313" key="2">
    <source>
        <dbReference type="EMBL" id="CAB1432191.1"/>
    </source>
</evidence>
<accession>A0A9N7ULA6</accession>
<gene>
    <name evidence="2" type="ORF">PLEPLA_LOCUS20248</name>
</gene>
<sequence>MKAKKPGSAPEVHKDVSDYSGCPVLDGDTEAVLSVTGMQASRDTCYSDGERGSCRGLKTEKHKMEEGCECWYRSSIQQLSLKEPNHSQLTPEVNATRRRGGEERRRGGEEERRRGEERRGGEERTPSLFIFFKVYLS</sequence>
<name>A0A9N7ULA6_PLEPL</name>
<feature type="compositionally biased region" description="Basic and acidic residues" evidence="1">
    <location>
        <begin position="99"/>
        <end position="122"/>
    </location>
</feature>
<feature type="compositionally biased region" description="Polar residues" evidence="1">
    <location>
        <begin position="81"/>
        <end position="93"/>
    </location>
</feature>
<evidence type="ECO:0000313" key="3">
    <source>
        <dbReference type="Proteomes" id="UP001153269"/>
    </source>
</evidence>
<proteinExistence type="predicted"/>
<keyword evidence="3" id="KW-1185">Reference proteome</keyword>
<dbReference type="Proteomes" id="UP001153269">
    <property type="component" value="Unassembled WGS sequence"/>
</dbReference>
<feature type="region of interest" description="Disordered" evidence="1">
    <location>
        <begin position="81"/>
        <end position="122"/>
    </location>
</feature>
<reference evidence="2" key="1">
    <citation type="submission" date="2020-03" db="EMBL/GenBank/DDBJ databases">
        <authorList>
            <person name="Weist P."/>
        </authorList>
    </citation>
    <scope>NUCLEOTIDE SEQUENCE</scope>
</reference>
<feature type="region of interest" description="Disordered" evidence="1">
    <location>
        <begin position="1"/>
        <end position="23"/>
    </location>
</feature>